<evidence type="ECO:0000313" key="2">
    <source>
        <dbReference type="Proteomes" id="UP000218231"/>
    </source>
</evidence>
<keyword evidence="2" id="KW-1185">Reference proteome</keyword>
<gene>
    <name evidence="1" type="ORF">WR25_01112</name>
</gene>
<dbReference type="EMBL" id="LIAE01006698">
    <property type="protein sequence ID" value="PAV86173.1"/>
    <property type="molecule type" value="Genomic_DNA"/>
</dbReference>
<evidence type="ECO:0000313" key="1">
    <source>
        <dbReference type="EMBL" id="PAV86173.1"/>
    </source>
</evidence>
<reference evidence="1 2" key="1">
    <citation type="journal article" date="2017" name="Curr. Biol.">
        <title>Genome architecture and evolution of a unichromosomal asexual nematode.</title>
        <authorList>
            <person name="Fradin H."/>
            <person name="Zegar C."/>
            <person name="Gutwein M."/>
            <person name="Lucas J."/>
            <person name="Kovtun M."/>
            <person name="Corcoran D."/>
            <person name="Baugh L.R."/>
            <person name="Kiontke K."/>
            <person name="Gunsalus K."/>
            <person name="Fitch D.H."/>
            <person name="Piano F."/>
        </authorList>
    </citation>
    <scope>NUCLEOTIDE SEQUENCE [LARGE SCALE GENOMIC DNA]</scope>
    <source>
        <strain evidence="1">PF1309</strain>
    </source>
</reference>
<dbReference type="AlphaFoldDB" id="A0A2A2LIV3"/>
<dbReference type="Proteomes" id="UP000218231">
    <property type="component" value="Unassembled WGS sequence"/>
</dbReference>
<protein>
    <submittedName>
        <fullName evidence="1">Uncharacterized protein</fullName>
    </submittedName>
</protein>
<proteinExistence type="predicted"/>
<organism evidence="1 2">
    <name type="scientific">Diploscapter pachys</name>
    <dbReference type="NCBI Taxonomy" id="2018661"/>
    <lineage>
        <taxon>Eukaryota</taxon>
        <taxon>Metazoa</taxon>
        <taxon>Ecdysozoa</taxon>
        <taxon>Nematoda</taxon>
        <taxon>Chromadorea</taxon>
        <taxon>Rhabditida</taxon>
        <taxon>Rhabditina</taxon>
        <taxon>Rhabditomorpha</taxon>
        <taxon>Rhabditoidea</taxon>
        <taxon>Rhabditidae</taxon>
        <taxon>Diploscapter</taxon>
    </lineage>
</organism>
<name>A0A2A2LIV3_9BILA</name>
<accession>A0A2A2LIV3</accession>
<sequence length="70" mass="8375">MLIHVYLVESRHDLVLTIFPLEFPLFCFVFRTSRRLGAGFLQCGVTVDIVLCELRKQPVWREAEERHWEK</sequence>
<comment type="caution">
    <text evidence="1">The sequence shown here is derived from an EMBL/GenBank/DDBJ whole genome shotgun (WGS) entry which is preliminary data.</text>
</comment>